<proteinExistence type="predicted"/>
<evidence type="ECO:0000313" key="2">
    <source>
        <dbReference type="EMBL" id="KAK9667270.1"/>
    </source>
</evidence>
<keyword evidence="3" id="KW-1185">Reference proteome</keyword>
<dbReference type="EMBL" id="JBDFQZ010000014">
    <property type="protein sequence ID" value="KAK9667270.1"/>
    <property type="molecule type" value="Genomic_DNA"/>
</dbReference>
<evidence type="ECO:0000313" key="3">
    <source>
        <dbReference type="Proteomes" id="UP001443914"/>
    </source>
</evidence>
<sequence>MEWFSKSKGIMSPNTRGLSDYHPHTTHSSSSTSRVSLMNHASSSPVSSSSLGASSGPPIGVPYELPHHVENNGQQEVNFFAGGNENKEGEQEIDEVEIGTSSNGVVSPIFGNNAGKFDIKIGNNTNAGGNQKVGKVKFGNVG</sequence>
<dbReference type="Proteomes" id="UP001443914">
    <property type="component" value="Unassembled WGS sequence"/>
</dbReference>
<accession>A0AAW1GUS8</accession>
<comment type="caution">
    <text evidence="2">The sequence shown here is derived from an EMBL/GenBank/DDBJ whole genome shotgun (WGS) entry which is preliminary data.</text>
</comment>
<gene>
    <name evidence="2" type="ORF">RND81_14G243900</name>
</gene>
<feature type="compositionally biased region" description="Low complexity" evidence="1">
    <location>
        <begin position="42"/>
        <end position="58"/>
    </location>
</feature>
<evidence type="ECO:0000256" key="1">
    <source>
        <dbReference type="SAM" id="MobiDB-lite"/>
    </source>
</evidence>
<reference evidence="2" key="1">
    <citation type="submission" date="2024-03" db="EMBL/GenBank/DDBJ databases">
        <title>WGS assembly of Saponaria officinalis var. Norfolk2.</title>
        <authorList>
            <person name="Jenkins J."/>
            <person name="Shu S."/>
            <person name="Grimwood J."/>
            <person name="Barry K."/>
            <person name="Goodstein D."/>
            <person name="Schmutz J."/>
            <person name="Leebens-Mack J."/>
            <person name="Osbourn A."/>
        </authorList>
    </citation>
    <scope>NUCLEOTIDE SEQUENCE [LARGE SCALE GENOMIC DNA]</scope>
    <source>
        <strain evidence="2">JIC</strain>
    </source>
</reference>
<dbReference type="AlphaFoldDB" id="A0AAW1GUS8"/>
<feature type="region of interest" description="Disordered" evidence="1">
    <location>
        <begin position="1"/>
        <end position="65"/>
    </location>
</feature>
<protein>
    <submittedName>
        <fullName evidence="2">Uncharacterized protein</fullName>
    </submittedName>
</protein>
<organism evidence="2 3">
    <name type="scientific">Saponaria officinalis</name>
    <name type="common">Common soapwort</name>
    <name type="synonym">Lychnis saponaria</name>
    <dbReference type="NCBI Taxonomy" id="3572"/>
    <lineage>
        <taxon>Eukaryota</taxon>
        <taxon>Viridiplantae</taxon>
        <taxon>Streptophyta</taxon>
        <taxon>Embryophyta</taxon>
        <taxon>Tracheophyta</taxon>
        <taxon>Spermatophyta</taxon>
        <taxon>Magnoliopsida</taxon>
        <taxon>eudicotyledons</taxon>
        <taxon>Gunneridae</taxon>
        <taxon>Pentapetalae</taxon>
        <taxon>Caryophyllales</taxon>
        <taxon>Caryophyllaceae</taxon>
        <taxon>Caryophylleae</taxon>
        <taxon>Saponaria</taxon>
    </lineage>
</organism>
<name>A0AAW1GUS8_SAPOF</name>